<protein>
    <submittedName>
        <fullName evidence="1">Uncharacterized protein</fullName>
    </submittedName>
</protein>
<gene>
    <name evidence="1" type="ORF">ROHU_005507</name>
</gene>
<dbReference type="Proteomes" id="UP000290572">
    <property type="component" value="Unassembled WGS sequence"/>
</dbReference>
<keyword evidence="2" id="KW-1185">Reference proteome</keyword>
<proteinExistence type="predicted"/>
<dbReference type="EMBL" id="QBIY01012131">
    <property type="protein sequence ID" value="RXN26775.1"/>
    <property type="molecule type" value="Genomic_DNA"/>
</dbReference>
<organism evidence="1 2">
    <name type="scientific">Labeo rohita</name>
    <name type="common">Indian major carp</name>
    <name type="synonym">Cyprinus rohita</name>
    <dbReference type="NCBI Taxonomy" id="84645"/>
    <lineage>
        <taxon>Eukaryota</taxon>
        <taxon>Metazoa</taxon>
        <taxon>Chordata</taxon>
        <taxon>Craniata</taxon>
        <taxon>Vertebrata</taxon>
        <taxon>Euteleostomi</taxon>
        <taxon>Actinopterygii</taxon>
        <taxon>Neopterygii</taxon>
        <taxon>Teleostei</taxon>
        <taxon>Ostariophysi</taxon>
        <taxon>Cypriniformes</taxon>
        <taxon>Cyprinidae</taxon>
        <taxon>Labeoninae</taxon>
        <taxon>Labeonini</taxon>
        <taxon>Labeo</taxon>
    </lineage>
</organism>
<accession>A0A498NBU5</accession>
<sequence>MCARMAFVIYLPGYVLKDVLNLLWWTLRRRARPPSLSPPSPSLLILTHRGSQLGVTGALTPANQTAREVFPDMPL</sequence>
<comment type="caution">
    <text evidence="1">The sequence shown here is derived from an EMBL/GenBank/DDBJ whole genome shotgun (WGS) entry which is preliminary data.</text>
</comment>
<evidence type="ECO:0000313" key="1">
    <source>
        <dbReference type="EMBL" id="RXN26775.1"/>
    </source>
</evidence>
<name>A0A498NBU5_LABRO</name>
<reference evidence="1 2" key="1">
    <citation type="submission" date="2018-03" db="EMBL/GenBank/DDBJ databases">
        <title>Draft genome sequence of Rohu Carp (Labeo rohita).</title>
        <authorList>
            <person name="Das P."/>
            <person name="Kushwaha B."/>
            <person name="Joshi C.G."/>
            <person name="Kumar D."/>
            <person name="Nagpure N.S."/>
            <person name="Sahoo L."/>
            <person name="Das S.P."/>
            <person name="Bit A."/>
            <person name="Patnaik S."/>
            <person name="Meher P.K."/>
            <person name="Jayasankar P."/>
            <person name="Koringa P.G."/>
            <person name="Patel N.V."/>
            <person name="Hinsu A.T."/>
            <person name="Kumar R."/>
            <person name="Pandey M."/>
            <person name="Agarwal S."/>
            <person name="Srivastava S."/>
            <person name="Singh M."/>
            <person name="Iquebal M.A."/>
            <person name="Jaiswal S."/>
            <person name="Angadi U.B."/>
            <person name="Kumar N."/>
            <person name="Raza M."/>
            <person name="Shah T.M."/>
            <person name="Rai A."/>
            <person name="Jena J.K."/>
        </authorList>
    </citation>
    <scope>NUCLEOTIDE SEQUENCE [LARGE SCALE GENOMIC DNA]</scope>
    <source>
        <strain evidence="1">DASCIFA01</strain>
        <tissue evidence="1">Testis</tissue>
    </source>
</reference>
<evidence type="ECO:0000313" key="2">
    <source>
        <dbReference type="Proteomes" id="UP000290572"/>
    </source>
</evidence>
<dbReference type="AlphaFoldDB" id="A0A498NBU5"/>